<feature type="non-terminal residue" evidence="1">
    <location>
        <position position="57"/>
    </location>
</feature>
<proteinExistence type="predicted"/>
<evidence type="ECO:0000313" key="2">
    <source>
        <dbReference type="Proteomes" id="UP000289269"/>
    </source>
</evidence>
<dbReference type="AlphaFoldDB" id="A0A4Q0AJ16"/>
<dbReference type="InterPro" id="IPR052928">
    <property type="entry name" value="Desiccation-related_membrane"/>
</dbReference>
<dbReference type="Proteomes" id="UP000289269">
    <property type="component" value="Unassembled WGS sequence"/>
</dbReference>
<dbReference type="PANTHER" id="PTHR35792">
    <property type="entry name" value="GENERAL STRESS PROTEIN"/>
    <property type="match status" value="1"/>
</dbReference>
<protein>
    <submittedName>
        <fullName evidence="1">YtxH domain-containing protein</fullName>
    </submittedName>
</protein>
<keyword evidence="2" id="KW-1185">Reference proteome</keyword>
<comment type="caution">
    <text evidence="1">The sequence shown here is derived from an EMBL/GenBank/DDBJ whole genome shotgun (WGS) entry which is preliminary data.</text>
</comment>
<dbReference type="EMBL" id="SCKW01000022">
    <property type="protein sequence ID" value="RWZ79016.1"/>
    <property type="molecule type" value="Genomic_DNA"/>
</dbReference>
<name>A0A4Q0AJ16_9BACT</name>
<gene>
    <name evidence="1" type="ORF">EOT04_02345</name>
</gene>
<dbReference type="InterPro" id="IPR024623">
    <property type="entry name" value="YtxH"/>
</dbReference>
<accession>A0A4Q0AJ16</accession>
<sequence length="57" mass="5810">MKKGSRFALGAAIGAVAGVVAGLLAAPKSGKETRADIKQKALEMKKEAAEKAGDLKK</sequence>
<dbReference type="Pfam" id="PF12732">
    <property type="entry name" value="YtxH"/>
    <property type="match status" value="1"/>
</dbReference>
<dbReference type="PANTHER" id="PTHR35792:SF1">
    <property type="entry name" value="SLL0268 PROTEIN"/>
    <property type="match status" value="1"/>
</dbReference>
<organism evidence="1 2">
    <name type="scientific">Candidatus Chaera renei</name>
    <dbReference type="NCBI Taxonomy" id="2506947"/>
    <lineage>
        <taxon>Bacteria</taxon>
        <taxon>Candidatus Saccharimonadota</taxon>
        <taxon>Candidatus Saccharimonadia</taxon>
        <taxon>Candidatus Saccharimonadales</taxon>
        <taxon>Candidatus Saccharimonadaceae</taxon>
        <taxon>Candidatus Chaera</taxon>
    </lineage>
</organism>
<reference evidence="1" key="1">
    <citation type="submission" date="2019-01" db="EMBL/GenBank/DDBJ databases">
        <title>Genomic signatures and co-occurrence patterns of the ultra-small Saccharimodia (Patescibacteria phylum) suggest a symbiotic lifestyle.</title>
        <authorList>
            <person name="Lemos L."/>
            <person name="Medeiros J."/>
            <person name="Andreote F."/>
            <person name="Fernandes G."/>
            <person name="Varani A."/>
            <person name="Oliveira G."/>
            <person name="Pylro V."/>
        </authorList>
    </citation>
    <scope>NUCLEOTIDE SEQUENCE [LARGE SCALE GENOMIC DNA]</scope>
    <source>
        <strain evidence="1">AMD01</strain>
    </source>
</reference>
<evidence type="ECO:0000313" key="1">
    <source>
        <dbReference type="EMBL" id="RWZ79016.1"/>
    </source>
</evidence>